<keyword evidence="6" id="KW-1185">Reference proteome</keyword>
<dbReference type="GO" id="GO:0016491">
    <property type="term" value="F:oxidoreductase activity"/>
    <property type="evidence" value="ECO:0007669"/>
    <property type="project" value="UniProtKB-KW"/>
</dbReference>
<keyword evidence="2" id="KW-0560">Oxidoreductase</keyword>
<feature type="domain" description="Non-haem dioxygenase N-terminal" evidence="4">
    <location>
        <begin position="12"/>
        <end position="134"/>
    </location>
</feature>
<dbReference type="InterPro" id="IPR026992">
    <property type="entry name" value="DIOX_N"/>
</dbReference>
<protein>
    <submittedName>
        <fullName evidence="5">UPF0676 protein</fullName>
    </submittedName>
</protein>
<dbReference type="GO" id="GO:0046872">
    <property type="term" value="F:metal ion binding"/>
    <property type="evidence" value="ECO:0007669"/>
    <property type="project" value="UniProtKB-KW"/>
</dbReference>
<evidence type="ECO:0000256" key="3">
    <source>
        <dbReference type="ARBA" id="ARBA00023004"/>
    </source>
</evidence>
<dbReference type="SUPFAM" id="SSF51197">
    <property type="entry name" value="Clavaminate synthase-like"/>
    <property type="match status" value="1"/>
</dbReference>
<dbReference type="AlphaFoldDB" id="A0A1M2W2E8"/>
<proteinExistence type="predicted"/>
<accession>A0A1M2W2E8</accession>
<evidence type="ECO:0000313" key="5">
    <source>
        <dbReference type="EMBL" id="OJT13986.1"/>
    </source>
</evidence>
<keyword evidence="3" id="KW-0408">Iron</keyword>
<dbReference type="InterPro" id="IPR027443">
    <property type="entry name" value="IPNS-like_sf"/>
</dbReference>
<dbReference type="OMA" id="ENDQREC"/>
<evidence type="ECO:0000313" key="6">
    <source>
        <dbReference type="Proteomes" id="UP000184267"/>
    </source>
</evidence>
<evidence type="ECO:0000259" key="4">
    <source>
        <dbReference type="Pfam" id="PF14226"/>
    </source>
</evidence>
<reference evidence="5 6" key="1">
    <citation type="submission" date="2016-10" db="EMBL/GenBank/DDBJ databases">
        <title>Genome sequence of the basidiomycete white-rot fungus Trametes pubescens.</title>
        <authorList>
            <person name="Makela M.R."/>
            <person name="Granchi Z."/>
            <person name="Peng M."/>
            <person name="De Vries R.P."/>
            <person name="Grigoriev I."/>
            <person name="Riley R."/>
            <person name="Hilden K."/>
        </authorList>
    </citation>
    <scope>NUCLEOTIDE SEQUENCE [LARGE SCALE GENOMIC DNA]</scope>
    <source>
        <strain evidence="5 6">FBCC735</strain>
    </source>
</reference>
<dbReference type="OrthoDB" id="288590at2759"/>
<organism evidence="5 6">
    <name type="scientific">Trametes pubescens</name>
    <name type="common">White-rot fungus</name>
    <dbReference type="NCBI Taxonomy" id="154538"/>
    <lineage>
        <taxon>Eukaryota</taxon>
        <taxon>Fungi</taxon>
        <taxon>Dikarya</taxon>
        <taxon>Basidiomycota</taxon>
        <taxon>Agaricomycotina</taxon>
        <taxon>Agaricomycetes</taxon>
        <taxon>Polyporales</taxon>
        <taxon>Polyporaceae</taxon>
        <taxon>Trametes</taxon>
    </lineage>
</organism>
<dbReference type="Gene3D" id="2.60.120.330">
    <property type="entry name" value="B-lactam Antibiotic, Isopenicillin N Synthase, Chain"/>
    <property type="match status" value="2"/>
</dbReference>
<dbReference type="STRING" id="154538.A0A1M2W2E8"/>
<name>A0A1M2W2E8_TRAPU</name>
<dbReference type="Pfam" id="PF14226">
    <property type="entry name" value="DIOX_N"/>
    <property type="match status" value="1"/>
</dbReference>
<dbReference type="PANTHER" id="PTHR10209:SF804">
    <property type="entry name" value="FE2OG DIOXYGENASE DOMAIN-CONTAINING PROTEIN"/>
    <property type="match status" value="1"/>
</dbReference>
<evidence type="ECO:0000256" key="1">
    <source>
        <dbReference type="ARBA" id="ARBA00022723"/>
    </source>
</evidence>
<evidence type="ECO:0000256" key="2">
    <source>
        <dbReference type="ARBA" id="ARBA00023002"/>
    </source>
</evidence>
<dbReference type="PANTHER" id="PTHR10209">
    <property type="entry name" value="OXIDOREDUCTASE, 2OG-FE II OXYGENASE FAMILY PROTEIN"/>
    <property type="match status" value="1"/>
</dbReference>
<comment type="caution">
    <text evidence="5">The sequence shown here is derived from an EMBL/GenBank/DDBJ whole genome shotgun (WGS) entry which is preliminary data.</text>
</comment>
<dbReference type="Proteomes" id="UP000184267">
    <property type="component" value="Unassembled WGS sequence"/>
</dbReference>
<gene>
    <name evidence="5" type="ORF">TRAPUB_9470</name>
</gene>
<dbReference type="EMBL" id="MNAD01000344">
    <property type="protein sequence ID" value="OJT13986.1"/>
    <property type="molecule type" value="Genomic_DNA"/>
</dbReference>
<keyword evidence="1" id="KW-0479">Metal-binding</keyword>
<sequence>MPSVTLGDAHGIAVLDFGSFLDGSARDDVARAMVDSFKRVGFVYLVNHGIPKDKIRAMFDWSKRFFAQPMEVKQQAPHPPSGTHHRGYSAPGVEKVVQHIYDKDALQEVRAKALDVKESFECGWEESKSMPNIWLPDGTLSGFKEACLDFYWVGMVIKLELILPWGGSVPVQELLDEKITRIDAHSDFGSITLLLQDDVGGLEIEDPNNPGQFLVRPSLSSFPSGASPLTWTRTRLPLQSRAPS</sequence>